<reference evidence="16" key="3">
    <citation type="submission" date="2025-09" db="UniProtKB">
        <authorList>
            <consortium name="Ensembl"/>
        </authorList>
    </citation>
    <scope>IDENTIFICATION</scope>
    <source>
        <strain evidence="16">Hd-rR</strain>
    </source>
</reference>
<dbReference type="InterPro" id="IPR012337">
    <property type="entry name" value="RNaseH-like_sf"/>
</dbReference>
<dbReference type="Bgee" id="ENSORLG00000027590">
    <property type="expression patterns" value="Expressed in gastrula and 7 other cell types or tissues"/>
</dbReference>
<keyword evidence="5" id="KW-0540">Nuclease</keyword>
<feature type="region of interest" description="Disordered" evidence="13">
    <location>
        <begin position="1269"/>
        <end position="1314"/>
    </location>
</feature>
<dbReference type="GO" id="GO:0004523">
    <property type="term" value="F:RNA-DNA hybrid ribonuclease activity"/>
    <property type="evidence" value="ECO:0007669"/>
    <property type="project" value="UniProtKB-EC"/>
</dbReference>
<evidence type="ECO:0000313" key="17">
    <source>
        <dbReference type="Proteomes" id="UP000001038"/>
    </source>
</evidence>
<dbReference type="SMART" id="SM00343">
    <property type="entry name" value="ZnF_C2HC"/>
    <property type="match status" value="2"/>
</dbReference>
<dbReference type="CDD" id="cd09274">
    <property type="entry name" value="RNase_HI_RT_Ty3"/>
    <property type="match status" value="1"/>
</dbReference>
<dbReference type="InterPro" id="IPR036397">
    <property type="entry name" value="RNaseH_sf"/>
</dbReference>
<evidence type="ECO:0000256" key="9">
    <source>
        <dbReference type="ARBA" id="ARBA00022884"/>
    </source>
</evidence>
<evidence type="ECO:0000259" key="15">
    <source>
        <dbReference type="PROSITE" id="PS50994"/>
    </source>
</evidence>
<keyword evidence="11" id="KW-0695">RNA-directed DNA polymerase</keyword>
<sequence>MANLVPCPALFLQSAGQPAIPFEMWMKMFSNYLLAIGAEGDEWPDKRKRALLLHCLGTEGQRIFYTLKDGGASFDSAVAALKKHFTPAINVVVERHKFRQRLQRPHETVAEYVGALRELATTCEFAENTDEMIRDQLIEHANCPRIREKLLVQTEATLTLDMAVKMASQVESAIGHAQTLTSPPEAPVHVMTAKPKHPPRVRSNKPPEPGAASKRDRCCFRCGSSAHLANAPDCPARKVTCRNCCKTGHFARVCKSKATAKVGEVVVLEMNTVLMLQDELIDQKITCTVTITTQSASCSAALVVDTGSAVSIIPEHLYREHFSDVSLSEPASRLVTYTKSKVPVLGCFSATVKHANAKVPATLYVVKTGTALLGLDLFRALRLIIDNNAVLPEAASSPTVTSSTAPVDEIKTGAAAEKLGLAKGFIHKVKIREDVQPVQQKLRRLPVSVRQAVSCEIERLLEMEVIERIDASPWVSPIVVTLRKNGKVRMCVDYREPNKAIVMDSHPLPHMDDIFSNMYGATVFSTIDLANAYHQVLLAEESRDITAFITHEGLFRFRRVPYGLCSAPSAFSKLMSLVLKGLKGVQNYLDDVIVYGRDQQEHDRNLQAVLAALNEAGLQLNMEKCHFNQKSLQFLGHVISAKGLLPNEDHLKAIAEAPAPGDATTLRSFLGLTAWYAKFVKNYASLVEPMRACLHTDTFKWTSEAQASFDAVKTRIINSPALAVFEPSLPTIVATDASDYGLGAILTQLHPDKTERTVAFASRSLTPAERKYSIVEKEALACVWAVEKWRTFLWGTRFTLRTDHQALTTLLATKGLGRAGMRIARWSARLLCFTYDVEYRAGAQNYAADCLSRLPLPSVENAEPVVEPELVALLDTELKALTVKDFTAACQVCPELTALREQMKQGWPKTAQSLPAMLQPYFAVRDELSVEEVIVYRGPYRRLVPVAVRKQIINLAHETHQGVVRTKQRLRDLYWWPYMDLCVEETIKACVTCQLNDKSAKIHPAPLHPIPFPDAPWQKVGIDIVGPFDSAAGDCRYAITLIDHYTKWPEVAFTPSITTSAITTFLSTIFSRFGNPTELISDNGTQFTSTEFADYLAVRDIKHRKVSLYYPQANGAIERWNRVLKETLLTAEQERKQWKPFIQNFLLTYRATPHSTTGVSPYELMFNRKMRTKMDIGPASTSPFPSEKQLRTRVTSKQKASKAYTDVKRGARVPQIREGSMVRVRKPFHVKKGLSKFHAPARVMKKAGESSYVLEDGRTWNASHLSLVPESAQDTGTGATDVMPEPEVTPPRDDRMPRPARVRKKPAWLNDYEH</sequence>
<dbReference type="GO" id="GO:0015074">
    <property type="term" value="P:DNA integration"/>
    <property type="evidence" value="ECO:0007669"/>
    <property type="project" value="UniProtKB-KW"/>
</dbReference>
<dbReference type="PROSITE" id="PS00141">
    <property type="entry name" value="ASP_PROTEASE"/>
    <property type="match status" value="1"/>
</dbReference>
<evidence type="ECO:0000256" key="2">
    <source>
        <dbReference type="ARBA" id="ARBA00012180"/>
    </source>
</evidence>
<accession>A0A3B3IJK5</accession>
<dbReference type="Gene3D" id="4.10.60.10">
    <property type="entry name" value="Zinc finger, CCHC-type"/>
    <property type="match status" value="1"/>
</dbReference>
<feature type="domain" description="Integrase catalytic" evidence="15">
    <location>
        <begin position="1012"/>
        <end position="1169"/>
    </location>
</feature>
<dbReference type="FunFam" id="3.30.420.10:FF:000063">
    <property type="entry name" value="Retrovirus-related Pol polyprotein from transposon 297-like Protein"/>
    <property type="match status" value="1"/>
</dbReference>
<dbReference type="PANTHER" id="PTHR37984">
    <property type="entry name" value="PROTEIN CBG26694"/>
    <property type="match status" value="1"/>
</dbReference>
<dbReference type="InterPro" id="IPR001584">
    <property type="entry name" value="Integrase_cat-core"/>
</dbReference>
<dbReference type="GO" id="GO:0006508">
    <property type="term" value="P:proteolysis"/>
    <property type="evidence" value="ECO:0007669"/>
    <property type="project" value="InterPro"/>
</dbReference>
<comment type="similarity">
    <text evidence="1">Belongs to the beta type-B retroviral polymerase family. HERV class-II K(HML-2) pol subfamily.</text>
</comment>
<dbReference type="PANTHER" id="PTHR37984:SF15">
    <property type="entry name" value="INTEGRASE CATALYTIC DOMAIN-CONTAINING PROTEIN"/>
    <property type="match status" value="1"/>
</dbReference>
<dbReference type="InterPro" id="IPR001969">
    <property type="entry name" value="Aspartic_peptidase_AS"/>
</dbReference>
<evidence type="ECO:0000256" key="12">
    <source>
        <dbReference type="ARBA" id="ARBA00039658"/>
    </source>
</evidence>
<dbReference type="GO" id="GO:0008270">
    <property type="term" value="F:zinc ion binding"/>
    <property type="evidence" value="ECO:0007669"/>
    <property type="project" value="InterPro"/>
</dbReference>
<dbReference type="Gene3D" id="3.30.70.270">
    <property type="match status" value="2"/>
</dbReference>
<evidence type="ECO:0000256" key="4">
    <source>
        <dbReference type="ARBA" id="ARBA00022695"/>
    </source>
</evidence>
<dbReference type="Pfam" id="PF00078">
    <property type="entry name" value="RVT_1"/>
    <property type="match status" value="1"/>
</dbReference>
<dbReference type="InterPro" id="IPR000477">
    <property type="entry name" value="RT_dom"/>
</dbReference>
<evidence type="ECO:0000256" key="5">
    <source>
        <dbReference type="ARBA" id="ARBA00022722"/>
    </source>
</evidence>
<dbReference type="EC" id="3.1.26.4" evidence="2"/>
<proteinExistence type="inferred from homology"/>
<evidence type="ECO:0000259" key="14">
    <source>
        <dbReference type="PROSITE" id="PS50878"/>
    </source>
</evidence>
<dbReference type="GO" id="GO:0004190">
    <property type="term" value="F:aspartic-type endopeptidase activity"/>
    <property type="evidence" value="ECO:0007669"/>
    <property type="project" value="InterPro"/>
</dbReference>
<dbReference type="PROSITE" id="PS50994">
    <property type="entry name" value="INTEGRASE"/>
    <property type="match status" value="1"/>
</dbReference>
<organism evidence="16 17">
    <name type="scientific">Oryzias latipes</name>
    <name type="common">Japanese rice fish</name>
    <name type="synonym">Japanese killifish</name>
    <dbReference type="NCBI Taxonomy" id="8090"/>
    <lineage>
        <taxon>Eukaryota</taxon>
        <taxon>Metazoa</taxon>
        <taxon>Chordata</taxon>
        <taxon>Craniata</taxon>
        <taxon>Vertebrata</taxon>
        <taxon>Euteleostomi</taxon>
        <taxon>Actinopterygii</taxon>
        <taxon>Neopterygii</taxon>
        <taxon>Teleostei</taxon>
        <taxon>Neoteleostei</taxon>
        <taxon>Acanthomorphata</taxon>
        <taxon>Ovalentaria</taxon>
        <taxon>Atherinomorphae</taxon>
        <taxon>Beloniformes</taxon>
        <taxon>Adrianichthyidae</taxon>
        <taxon>Oryziinae</taxon>
        <taxon>Oryzias</taxon>
    </lineage>
</organism>
<evidence type="ECO:0000256" key="7">
    <source>
        <dbReference type="ARBA" id="ARBA00022801"/>
    </source>
</evidence>
<feature type="region of interest" description="Disordered" evidence="13">
    <location>
        <begin position="192"/>
        <end position="214"/>
    </location>
</feature>
<evidence type="ECO:0000313" key="16">
    <source>
        <dbReference type="Ensembl" id="ENSORLP00000044235.1"/>
    </source>
</evidence>
<dbReference type="InterPro" id="IPR001878">
    <property type="entry name" value="Znf_CCHC"/>
</dbReference>
<evidence type="ECO:0000256" key="1">
    <source>
        <dbReference type="ARBA" id="ARBA00010879"/>
    </source>
</evidence>
<dbReference type="Proteomes" id="UP000001038">
    <property type="component" value="Chromosome 7"/>
</dbReference>
<dbReference type="InterPro" id="IPR021109">
    <property type="entry name" value="Peptidase_aspartic_dom_sf"/>
</dbReference>
<dbReference type="SUPFAM" id="SSF56672">
    <property type="entry name" value="DNA/RNA polymerases"/>
    <property type="match status" value="1"/>
</dbReference>
<feature type="domain" description="Reverse transcriptase" evidence="14">
    <location>
        <begin position="462"/>
        <end position="639"/>
    </location>
</feature>
<dbReference type="Ensembl" id="ENSORLT00000044147.1">
    <property type="protein sequence ID" value="ENSORLP00000044235.1"/>
    <property type="gene ID" value="ENSORLG00000027590.1"/>
</dbReference>
<name>A0A3B3IJK5_ORYLA</name>
<dbReference type="InParanoid" id="A0A3B3IJK5"/>
<keyword evidence="7" id="KW-0378">Hydrolase</keyword>
<dbReference type="InterPro" id="IPR041588">
    <property type="entry name" value="Integrase_H2C2"/>
</dbReference>
<evidence type="ECO:0000256" key="10">
    <source>
        <dbReference type="ARBA" id="ARBA00022908"/>
    </source>
</evidence>
<keyword evidence="4" id="KW-0548">Nucleotidyltransferase</keyword>
<protein>
    <recommendedName>
        <fullName evidence="12">Gypsy retrotransposon integrase-like protein 1</fullName>
        <ecNumber evidence="2">3.1.26.4</ecNumber>
    </recommendedName>
</protein>
<dbReference type="Gene3D" id="2.40.70.10">
    <property type="entry name" value="Acid Proteases"/>
    <property type="match status" value="1"/>
</dbReference>
<dbReference type="InterPro" id="IPR043502">
    <property type="entry name" value="DNA/RNA_pol_sf"/>
</dbReference>
<dbReference type="FunFam" id="1.10.340.70:FF:000004">
    <property type="entry name" value="Retrovirus-related Pol polyprotein from transposon 297-like Protein"/>
    <property type="match status" value="1"/>
</dbReference>
<dbReference type="Pfam" id="PF17919">
    <property type="entry name" value="RT_RNaseH_2"/>
    <property type="match status" value="1"/>
</dbReference>
<dbReference type="GeneTree" id="ENSGT01140000282569"/>
<feature type="compositionally biased region" description="Basic residues" evidence="13">
    <location>
        <begin position="194"/>
        <end position="203"/>
    </location>
</feature>
<keyword evidence="8" id="KW-0460">Magnesium</keyword>
<reference evidence="16" key="2">
    <citation type="submission" date="2025-08" db="UniProtKB">
        <authorList>
            <consortium name="Ensembl"/>
        </authorList>
    </citation>
    <scope>IDENTIFICATION</scope>
    <source>
        <strain evidence="16">Hd-rR</strain>
    </source>
</reference>
<dbReference type="SUPFAM" id="SSF53098">
    <property type="entry name" value="Ribonuclease H-like"/>
    <property type="match status" value="1"/>
</dbReference>
<dbReference type="InterPro" id="IPR041577">
    <property type="entry name" value="RT_RNaseH_2"/>
</dbReference>
<dbReference type="CDD" id="cd01647">
    <property type="entry name" value="RT_LTR"/>
    <property type="match status" value="1"/>
</dbReference>
<keyword evidence="9" id="KW-0694">RNA-binding</keyword>
<keyword evidence="6" id="KW-0255">Endonuclease</keyword>
<evidence type="ECO:0000256" key="3">
    <source>
        <dbReference type="ARBA" id="ARBA00022679"/>
    </source>
</evidence>
<dbReference type="Gene3D" id="3.10.10.10">
    <property type="entry name" value="HIV Type 1 Reverse Transcriptase, subunit A, domain 1"/>
    <property type="match status" value="1"/>
</dbReference>
<dbReference type="Gene3D" id="3.30.420.10">
    <property type="entry name" value="Ribonuclease H-like superfamily/Ribonuclease H"/>
    <property type="match status" value="1"/>
</dbReference>
<evidence type="ECO:0000256" key="6">
    <source>
        <dbReference type="ARBA" id="ARBA00022759"/>
    </source>
</evidence>
<reference evidence="16 17" key="1">
    <citation type="journal article" date="2007" name="Nature">
        <title>The medaka draft genome and insights into vertebrate genome evolution.</title>
        <authorList>
            <person name="Kasahara M."/>
            <person name="Naruse K."/>
            <person name="Sasaki S."/>
            <person name="Nakatani Y."/>
            <person name="Qu W."/>
            <person name="Ahsan B."/>
            <person name="Yamada T."/>
            <person name="Nagayasu Y."/>
            <person name="Doi K."/>
            <person name="Kasai Y."/>
            <person name="Jindo T."/>
            <person name="Kobayashi D."/>
            <person name="Shimada A."/>
            <person name="Toyoda A."/>
            <person name="Kuroki Y."/>
            <person name="Fujiyama A."/>
            <person name="Sasaki T."/>
            <person name="Shimizu A."/>
            <person name="Asakawa S."/>
            <person name="Shimizu N."/>
            <person name="Hashimoto S."/>
            <person name="Yang J."/>
            <person name="Lee Y."/>
            <person name="Matsushima K."/>
            <person name="Sugano S."/>
            <person name="Sakaizumi M."/>
            <person name="Narita T."/>
            <person name="Ohishi K."/>
            <person name="Haga S."/>
            <person name="Ohta F."/>
            <person name="Nomoto H."/>
            <person name="Nogata K."/>
            <person name="Morishita T."/>
            <person name="Endo T."/>
            <person name="Shin-I T."/>
            <person name="Takeda H."/>
            <person name="Morishita S."/>
            <person name="Kohara Y."/>
        </authorList>
    </citation>
    <scope>NUCLEOTIDE SEQUENCE [LARGE SCALE GENOMIC DNA]</scope>
    <source>
        <strain evidence="16 17">Hd-rR</strain>
    </source>
</reference>
<dbReference type="FunFam" id="3.30.70.270:FF:000020">
    <property type="entry name" value="Transposon Tf2-6 polyprotein-like Protein"/>
    <property type="match status" value="1"/>
</dbReference>
<dbReference type="GO" id="GO:0003723">
    <property type="term" value="F:RNA binding"/>
    <property type="evidence" value="ECO:0007669"/>
    <property type="project" value="UniProtKB-KW"/>
</dbReference>
<gene>
    <name evidence="16" type="primary">LOC111947635</name>
</gene>
<evidence type="ECO:0000256" key="11">
    <source>
        <dbReference type="ARBA" id="ARBA00022918"/>
    </source>
</evidence>
<keyword evidence="17" id="KW-1185">Reference proteome</keyword>
<dbReference type="PROSITE" id="PS50878">
    <property type="entry name" value="RT_POL"/>
    <property type="match status" value="1"/>
</dbReference>
<dbReference type="Pfam" id="PF17921">
    <property type="entry name" value="Integrase_H2C2"/>
    <property type="match status" value="1"/>
</dbReference>
<keyword evidence="10" id="KW-0229">DNA integration</keyword>
<dbReference type="FunFam" id="3.10.20.370:FF:000001">
    <property type="entry name" value="Retrovirus-related Pol polyprotein from transposon 17.6-like protein"/>
    <property type="match status" value="1"/>
</dbReference>
<evidence type="ECO:0000256" key="13">
    <source>
        <dbReference type="SAM" id="MobiDB-lite"/>
    </source>
</evidence>
<dbReference type="InterPro" id="IPR050951">
    <property type="entry name" value="Retrovirus_Pol_polyprotein"/>
</dbReference>
<dbReference type="InterPro" id="IPR043128">
    <property type="entry name" value="Rev_trsase/Diguanyl_cyclase"/>
</dbReference>
<evidence type="ECO:0000256" key="8">
    <source>
        <dbReference type="ARBA" id="ARBA00022842"/>
    </source>
</evidence>
<dbReference type="SUPFAM" id="SSF50630">
    <property type="entry name" value="Acid proteases"/>
    <property type="match status" value="1"/>
</dbReference>
<dbReference type="GO" id="GO:0003964">
    <property type="term" value="F:RNA-directed DNA polymerase activity"/>
    <property type="evidence" value="ECO:0007669"/>
    <property type="project" value="UniProtKB-KW"/>
</dbReference>
<dbReference type="Gene3D" id="1.10.340.70">
    <property type="match status" value="1"/>
</dbReference>
<dbReference type="Pfam" id="PF00665">
    <property type="entry name" value="rve"/>
    <property type="match status" value="1"/>
</dbReference>
<keyword evidence="3" id="KW-0808">Transferase</keyword>